<gene>
    <name evidence="3" type="ORF">OSB1V03_LOCUS20133</name>
</gene>
<feature type="region of interest" description="Disordered" evidence="1">
    <location>
        <begin position="83"/>
        <end position="106"/>
    </location>
</feature>
<name>A0A7R9LN89_9ACAR</name>
<dbReference type="InterPro" id="IPR036691">
    <property type="entry name" value="Endo/exonu/phosph_ase_sf"/>
</dbReference>
<dbReference type="GO" id="GO:0004439">
    <property type="term" value="F:phosphatidylinositol-4,5-bisphosphate 5-phosphatase activity"/>
    <property type="evidence" value="ECO:0007669"/>
    <property type="project" value="TreeGrafter"/>
</dbReference>
<dbReference type="AlphaFoldDB" id="A0A7R9LN89"/>
<dbReference type="Pfam" id="PF22669">
    <property type="entry name" value="Exo_endo_phos2"/>
    <property type="match status" value="1"/>
</dbReference>
<protein>
    <recommendedName>
        <fullName evidence="2">Inositol polyphosphate-related phosphatase domain-containing protein</fullName>
    </recommendedName>
</protein>
<reference evidence="3" key="1">
    <citation type="submission" date="2020-11" db="EMBL/GenBank/DDBJ databases">
        <authorList>
            <person name="Tran Van P."/>
        </authorList>
    </citation>
    <scope>NUCLEOTIDE SEQUENCE</scope>
</reference>
<proteinExistence type="predicted"/>
<dbReference type="GO" id="GO:0046856">
    <property type="term" value="P:phosphatidylinositol dephosphorylation"/>
    <property type="evidence" value="ECO:0007669"/>
    <property type="project" value="InterPro"/>
</dbReference>
<feature type="domain" description="Inositol polyphosphate-related phosphatase" evidence="2">
    <location>
        <begin position="136"/>
        <end position="283"/>
    </location>
</feature>
<organism evidence="3">
    <name type="scientific">Medioppia subpectinata</name>
    <dbReference type="NCBI Taxonomy" id="1979941"/>
    <lineage>
        <taxon>Eukaryota</taxon>
        <taxon>Metazoa</taxon>
        <taxon>Ecdysozoa</taxon>
        <taxon>Arthropoda</taxon>
        <taxon>Chelicerata</taxon>
        <taxon>Arachnida</taxon>
        <taxon>Acari</taxon>
        <taxon>Acariformes</taxon>
        <taxon>Sarcoptiformes</taxon>
        <taxon>Oribatida</taxon>
        <taxon>Brachypylina</taxon>
        <taxon>Oppioidea</taxon>
        <taxon>Oppiidae</taxon>
        <taxon>Medioppia</taxon>
    </lineage>
</organism>
<feature type="region of interest" description="Disordered" evidence="1">
    <location>
        <begin position="1"/>
        <end position="30"/>
    </location>
</feature>
<dbReference type="EMBL" id="CAJPIZ010031959">
    <property type="protein sequence ID" value="CAG2120186.1"/>
    <property type="molecule type" value="Genomic_DNA"/>
</dbReference>
<evidence type="ECO:0000313" key="3">
    <source>
        <dbReference type="EMBL" id="CAD7644631.1"/>
    </source>
</evidence>
<sequence length="283" mass="31895">MLAFNEKNRDNSNEKLSKKPSNPFMDSNTNDLIDINEQHFDQQNMNSVLNTKTNNVGNSSFYKDLDSPDEFSTLPRHSIASGATPLAARESDLDSPDEFSTLPRHSIASGATPLAARESVIRAQMTMREEDFTYSQTFTIYIGTWNVNGQNVSAPLGQHWLACDPNPPDMYAIGFQELDLSRETFLFNETPKEEMWLKACREALHPKESYELVQLVRLIGMMLIVFVKKDLRQYITNISSEMVGTGLMGRMGNKGGVAVRFDLHNSSVCFVNSHLAAHVEEYQ</sequence>
<evidence type="ECO:0000313" key="4">
    <source>
        <dbReference type="Proteomes" id="UP000759131"/>
    </source>
</evidence>
<evidence type="ECO:0000256" key="1">
    <source>
        <dbReference type="SAM" id="MobiDB-lite"/>
    </source>
</evidence>
<dbReference type="PANTHER" id="PTHR11200">
    <property type="entry name" value="INOSITOL 5-PHOSPHATASE"/>
    <property type="match status" value="1"/>
</dbReference>
<keyword evidence="4" id="KW-1185">Reference proteome</keyword>
<dbReference type="InterPro" id="IPR000300">
    <property type="entry name" value="IPPc"/>
</dbReference>
<dbReference type="SMART" id="SM00128">
    <property type="entry name" value="IPPc"/>
    <property type="match status" value="1"/>
</dbReference>
<dbReference type="PANTHER" id="PTHR11200:SF300">
    <property type="entry name" value="TYPE II INOSITOL 1,4,5-TRISPHOSPHATE 5-PHOSPHATASE"/>
    <property type="match status" value="1"/>
</dbReference>
<dbReference type="SUPFAM" id="SSF56219">
    <property type="entry name" value="DNase I-like"/>
    <property type="match status" value="1"/>
</dbReference>
<dbReference type="Gene3D" id="3.60.10.10">
    <property type="entry name" value="Endonuclease/exonuclease/phosphatase"/>
    <property type="match status" value="1"/>
</dbReference>
<evidence type="ECO:0000259" key="2">
    <source>
        <dbReference type="SMART" id="SM00128"/>
    </source>
</evidence>
<accession>A0A7R9LN89</accession>
<feature type="compositionally biased region" description="Basic and acidic residues" evidence="1">
    <location>
        <begin position="1"/>
        <end position="17"/>
    </location>
</feature>
<dbReference type="EMBL" id="OC886534">
    <property type="protein sequence ID" value="CAD7644631.1"/>
    <property type="molecule type" value="Genomic_DNA"/>
</dbReference>
<dbReference type="InterPro" id="IPR046985">
    <property type="entry name" value="IP5"/>
</dbReference>
<dbReference type="Proteomes" id="UP000759131">
    <property type="component" value="Unassembled WGS sequence"/>
</dbReference>
<feature type="non-terminal residue" evidence="3">
    <location>
        <position position="283"/>
    </location>
</feature>
<dbReference type="OrthoDB" id="7862313at2759"/>
<dbReference type="GO" id="GO:0016020">
    <property type="term" value="C:membrane"/>
    <property type="evidence" value="ECO:0007669"/>
    <property type="project" value="TreeGrafter"/>
</dbReference>